<feature type="transmembrane region" description="Helical" evidence="1">
    <location>
        <begin position="39"/>
        <end position="63"/>
    </location>
</feature>
<keyword evidence="1" id="KW-1133">Transmembrane helix</keyword>
<sequence>MGRTTLQGFAAVLLHPLTAKAQAAAGVSGRIPLPSNTAPVALLSVLSWAFWGGVWGVLLAALLRGLRLPDFTFGALALTLPRFTVLASLDGMPAFAGDSRQTWLRVGLPNGAWGWGAAPLPRPLRRSS</sequence>
<reference evidence="3" key="1">
    <citation type="submission" date="2020-02" db="EMBL/GenBank/DDBJ databases">
        <authorList>
            <person name="Meier V. D."/>
        </authorList>
    </citation>
    <scope>NUCLEOTIDE SEQUENCE</scope>
    <source>
        <strain evidence="3">AVDCRST_MAG04</strain>
    </source>
</reference>
<dbReference type="AlphaFoldDB" id="A0A6J4HJX6"/>
<dbReference type="EMBL" id="CADCTL010000068">
    <property type="protein sequence ID" value="CAA9226040.1"/>
    <property type="molecule type" value="Genomic_DNA"/>
</dbReference>
<evidence type="ECO:0000256" key="1">
    <source>
        <dbReference type="SAM" id="Phobius"/>
    </source>
</evidence>
<feature type="signal peptide" evidence="2">
    <location>
        <begin position="1"/>
        <end position="21"/>
    </location>
</feature>
<feature type="chain" id="PRO_5026776915" evidence="2">
    <location>
        <begin position="22"/>
        <end position="128"/>
    </location>
</feature>
<proteinExistence type="predicted"/>
<protein>
    <submittedName>
        <fullName evidence="3">Uncharacterized protein</fullName>
    </submittedName>
</protein>
<keyword evidence="1" id="KW-0472">Membrane</keyword>
<name>A0A6J4HJX6_9PROT</name>
<keyword evidence="1" id="KW-0812">Transmembrane</keyword>
<accession>A0A6J4HJX6</accession>
<organism evidence="3">
    <name type="scientific">uncultured Acetobacteraceae bacterium</name>
    <dbReference type="NCBI Taxonomy" id="169975"/>
    <lineage>
        <taxon>Bacteria</taxon>
        <taxon>Pseudomonadati</taxon>
        <taxon>Pseudomonadota</taxon>
        <taxon>Alphaproteobacteria</taxon>
        <taxon>Acetobacterales</taxon>
        <taxon>Acetobacteraceae</taxon>
        <taxon>environmental samples</taxon>
    </lineage>
</organism>
<evidence type="ECO:0000256" key="2">
    <source>
        <dbReference type="SAM" id="SignalP"/>
    </source>
</evidence>
<keyword evidence="2" id="KW-0732">Signal</keyword>
<evidence type="ECO:0000313" key="3">
    <source>
        <dbReference type="EMBL" id="CAA9226040.1"/>
    </source>
</evidence>
<gene>
    <name evidence="3" type="ORF">AVDCRST_MAG04-864</name>
</gene>